<comment type="caution">
    <text evidence="2">The sequence shown here is derived from an EMBL/GenBank/DDBJ whole genome shotgun (WGS) entry which is preliminary data.</text>
</comment>
<dbReference type="Proteomes" id="UP000019402">
    <property type="component" value="Unassembled WGS sequence"/>
</dbReference>
<organism evidence="2 3">
    <name type="scientific">Saccharicrinis fermentans DSM 9555 = JCM 21142</name>
    <dbReference type="NCBI Taxonomy" id="869213"/>
    <lineage>
        <taxon>Bacteria</taxon>
        <taxon>Pseudomonadati</taxon>
        <taxon>Bacteroidota</taxon>
        <taxon>Bacteroidia</taxon>
        <taxon>Marinilabiliales</taxon>
        <taxon>Marinilabiliaceae</taxon>
        <taxon>Saccharicrinis</taxon>
    </lineage>
</organism>
<keyword evidence="1" id="KW-0732">Signal</keyword>
<dbReference type="EMBL" id="BAMD01000002">
    <property type="protein sequence ID" value="GAF01578.1"/>
    <property type="molecule type" value="Genomic_DNA"/>
</dbReference>
<dbReference type="STRING" id="869213.GCA_000517085_03297"/>
<proteinExistence type="predicted"/>
<dbReference type="RefSeq" id="WP_044211887.1">
    <property type="nucleotide sequence ID" value="NZ_BAMD01000002.1"/>
</dbReference>
<feature type="signal peptide" evidence="1">
    <location>
        <begin position="1"/>
        <end position="20"/>
    </location>
</feature>
<gene>
    <name evidence="2" type="ORF">JCM21142_190</name>
</gene>
<evidence type="ECO:0000313" key="2">
    <source>
        <dbReference type="EMBL" id="GAF01578.1"/>
    </source>
</evidence>
<protein>
    <recommendedName>
        <fullName evidence="4">Secretion system C-terminal sorting domain-containing protein</fullName>
    </recommendedName>
</protein>
<feature type="chain" id="PRO_5004903912" description="Secretion system C-terminal sorting domain-containing protein" evidence="1">
    <location>
        <begin position="21"/>
        <end position="261"/>
    </location>
</feature>
<evidence type="ECO:0008006" key="4">
    <source>
        <dbReference type="Google" id="ProtNLM"/>
    </source>
</evidence>
<accession>W7Y247</accession>
<dbReference type="AlphaFoldDB" id="W7Y247"/>
<name>W7Y247_9BACT</name>
<keyword evidence="3" id="KW-1185">Reference proteome</keyword>
<reference evidence="2 3" key="1">
    <citation type="journal article" date="2014" name="Genome Announc.">
        <title>Draft Genome Sequence of Cytophaga fermentans JCM 21142T, a Facultative Anaerobe Isolated from Marine Mud.</title>
        <authorList>
            <person name="Starns D."/>
            <person name="Oshima K."/>
            <person name="Suda W."/>
            <person name="Iino T."/>
            <person name="Yuki M."/>
            <person name="Inoue J."/>
            <person name="Kitamura K."/>
            <person name="Iida T."/>
            <person name="Darby A."/>
            <person name="Hattori M."/>
            <person name="Ohkuma M."/>
        </authorList>
    </citation>
    <scope>NUCLEOTIDE SEQUENCE [LARGE SCALE GENOMIC DNA]</scope>
    <source>
        <strain evidence="2 3">JCM 21142</strain>
    </source>
</reference>
<evidence type="ECO:0000313" key="3">
    <source>
        <dbReference type="Proteomes" id="UP000019402"/>
    </source>
</evidence>
<dbReference type="eggNOG" id="ENOG5030FZE">
    <property type="taxonomic scope" value="Bacteria"/>
</dbReference>
<evidence type="ECO:0000256" key="1">
    <source>
        <dbReference type="SAM" id="SignalP"/>
    </source>
</evidence>
<sequence>MKRLLYIIVLFAFMFSSAKSEEIVLSGTFQGDNLFVKNPFAPSGVGFCVYEVAVNGLTSTDEINSSAFEVDLSVYGFKLGQALTVTIKFKEGCQPIVLNPEVLNARATFEVTHLAVEGNKVKWSTVKEAGSIPFIVEQYRWNKWIEVGQVNGVGVGQESAYEAMVRFHSGENKFRIKQTDYRGKPRYSKEVRYESAKPEVTFSPNRVEDMLHFSAPTMYEIYDEYGGIIFKGFGQSVKVSGLKKGKYYLNMDNKLAVFNKK</sequence>